<dbReference type="EMBL" id="FN649760">
    <property type="protein sequence ID" value="CBN78235.1"/>
    <property type="molecule type" value="Genomic_DNA"/>
</dbReference>
<keyword evidence="1" id="KW-0812">Transmembrane</keyword>
<name>D8LNM5_ECTSI</name>
<evidence type="ECO:0000313" key="2">
    <source>
        <dbReference type="EMBL" id="CBN78235.1"/>
    </source>
</evidence>
<feature type="transmembrane region" description="Helical" evidence="1">
    <location>
        <begin position="113"/>
        <end position="133"/>
    </location>
</feature>
<dbReference type="AlphaFoldDB" id="D8LNM5"/>
<dbReference type="InParanoid" id="D8LNM5"/>
<keyword evidence="3" id="KW-1185">Reference proteome</keyword>
<evidence type="ECO:0000256" key="1">
    <source>
        <dbReference type="SAM" id="Phobius"/>
    </source>
</evidence>
<gene>
    <name evidence="2" type="ORF">Esi_0005_0025</name>
</gene>
<feature type="transmembrane region" description="Helical" evidence="1">
    <location>
        <begin position="27"/>
        <end position="49"/>
    </location>
</feature>
<evidence type="ECO:0000313" key="3">
    <source>
        <dbReference type="Proteomes" id="UP000002630"/>
    </source>
</evidence>
<protein>
    <submittedName>
        <fullName evidence="2">Uncharacterized protein</fullName>
    </submittedName>
</protein>
<keyword evidence="1" id="KW-1133">Transmembrane helix</keyword>
<organism evidence="2 3">
    <name type="scientific">Ectocarpus siliculosus</name>
    <name type="common">Brown alga</name>
    <name type="synonym">Conferva siliculosa</name>
    <dbReference type="NCBI Taxonomy" id="2880"/>
    <lineage>
        <taxon>Eukaryota</taxon>
        <taxon>Sar</taxon>
        <taxon>Stramenopiles</taxon>
        <taxon>Ochrophyta</taxon>
        <taxon>PX clade</taxon>
        <taxon>Phaeophyceae</taxon>
        <taxon>Ectocarpales</taxon>
        <taxon>Ectocarpaceae</taxon>
        <taxon>Ectocarpus</taxon>
    </lineage>
</organism>
<sequence>MQATMISVCWTGANLIKLIKTFKFLELASVNMLAMTNLAICMNLALVVMSHGDQQPGVNSLSSPLLIVVSLVISIGAAAAAAPFWEFIILSGTGFFPETENQRGSDWITISRFYLEFFVGICMFVIVAWLLLFRMTEIKECWKMHARIRYYFGLTLIATGVNLILGICGVIYLIGDREE</sequence>
<keyword evidence="1" id="KW-0472">Membrane</keyword>
<accession>D8LNM5</accession>
<proteinExistence type="predicted"/>
<dbReference type="OrthoDB" id="10341926at2759"/>
<reference evidence="2 3" key="1">
    <citation type="journal article" date="2010" name="Nature">
        <title>The Ectocarpus genome and the independent evolution of multicellularity in brown algae.</title>
        <authorList>
            <person name="Cock J.M."/>
            <person name="Sterck L."/>
            <person name="Rouze P."/>
            <person name="Scornet D."/>
            <person name="Allen A.E."/>
            <person name="Amoutzias G."/>
            <person name="Anthouard V."/>
            <person name="Artiguenave F."/>
            <person name="Aury J.M."/>
            <person name="Badger J.H."/>
            <person name="Beszteri B."/>
            <person name="Billiau K."/>
            <person name="Bonnet E."/>
            <person name="Bothwell J.H."/>
            <person name="Bowler C."/>
            <person name="Boyen C."/>
            <person name="Brownlee C."/>
            <person name="Carrano C.J."/>
            <person name="Charrier B."/>
            <person name="Cho G.Y."/>
            <person name="Coelho S.M."/>
            <person name="Collen J."/>
            <person name="Corre E."/>
            <person name="Da Silva C."/>
            <person name="Delage L."/>
            <person name="Delaroque N."/>
            <person name="Dittami S.M."/>
            <person name="Doulbeau S."/>
            <person name="Elias M."/>
            <person name="Farnham G."/>
            <person name="Gachon C.M."/>
            <person name="Gschloessl B."/>
            <person name="Heesch S."/>
            <person name="Jabbari K."/>
            <person name="Jubin C."/>
            <person name="Kawai H."/>
            <person name="Kimura K."/>
            <person name="Kloareg B."/>
            <person name="Kupper F.C."/>
            <person name="Lang D."/>
            <person name="Le Bail A."/>
            <person name="Leblanc C."/>
            <person name="Lerouge P."/>
            <person name="Lohr M."/>
            <person name="Lopez P.J."/>
            <person name="Martens C."/>
            <person name="Maumus F."/>
            <person name="Michel G."/>
            <person name="Miranda-Saavedra D."/>
            <person name="Morales J."/>
            <person name="Moreau H."/>
            <person name="Motomura T."/>
            <person name="Nagasato C."/>
            <person name="Napoli C.A."/>
            <person name="Nelson D.R."/>
            <person name="Nyvall-Collen P."/>
            <person name="Peters A.F."/>
            <person name="Pommier C."/>
            <person name="Potin P."/>
            <person name="Poulain J."/>
            <person name="Quesneville H."/>
            <person name="Read B."/>
            <person name="Rensing S.A."/>
            <person name="Ritter A."/>
            <person name="Rousvoal S."/>
            <person name="Samanta M."/>
            <person name="Samson G."/>
            <person name="Schroeder D.C."/>
            <person name="Segurens B."/>
            <person name="Strittmatter M."/>
            <person name="Tonon T."/>
            <person name="Tregear J.W."/>
            <person name="Valentin K."/>
            <person name="von Dassow P."/>
            <person name="Yamagishi T."/>
            <person name="Van de Peer Y."/>
            <person name="Wincker P."/>
        </authorList>
    </citation>
    <scope>NUCLEOTIDE SEQUENCE [LARGE SCALE GENOMIC DNA]</scope>
    <source>
        <strain evidence="3">Ec32 / CCAP1310/4</strain>
    </source>
</reference>
<dbReference type="Proteomes" id="UP000002630">
    <property type="component" value="Unassembled WGS sequence"/>
</dbReference>
<feature type="transmembrane region" description="Helical" evidence="1">
    <location>
        <begin position="61"/>
        <end position="85"/>
    </location>
</feature>
<feature type="transmembrane region" description="Helical" evidence="1">
    <location>
        <begin position="154"/>
        <end position="174"/>
    </location>
</feature>